<organism evidence="1 2">
    <name type="scientific">Pseudochrobactrum saccharolyticum</name>
    <dbReference type="NCBI Taxonomy" id="354352"/>
    <lineage>
        <taxon>Bacteria</taxon>
        <taxon>Pseudomonadati</taxon>
        <taxon>Pseudomonadota</taxon>
        <taxon>Alphaproteobacteria</taxon>
        <taxon>Hyphomicrobiales</taxon>
        <taxon>Brucellaceae</taxon>
        <taxon>Pseudochrobactrum</taxon>
    </lineage>
</organism>
<proteinExistence type="predicted"/>
<evidence type="ECO:0000313" key="2">
    <source>
        <dbReference type="Proteomes" id="UP000531231"/>
    </source>
</evidence>
<evidence type="ECO:0008006" key="3">
    <source>
        <dbReference type="Google" id="ProtNLM"/>
    </source>
</evidence>
<name>A0A7W8EQ22_9HYPH</name>
<evidence type="ECO:0000313" key="1">
    <source>
        <dbReference type="EMBL" id="MBB5091426.1"/>
    </source>
</evidence>
<accession>A0A7W8EQ22</accession>
<keyword evidence="2" id="KW-1185">Reference proteome</keyword>
<dbReference type="EMBL" id="JACHIL010000003">
    <property type="protein sequence ID" value="MBB5091426.1"/>
    <property type="molecule type" value="Genomic_DNA"/>
</dbReference>
<reference evidence="1 2" key="1">
    <citation type="submission" date="2020-08" db="EMBL/GenBank/DDBJ databases">
        <title>Genomic Encyclopedia of Type Strains, Phase IV (KMG-IV): sequencing the most valuable type-strain genomes for metagenomic binning, comparative biology and taxonomic classification.</title>
        <authorList>
            <person name="Goeker M."/>
        </authorList>
    </citation>
    <scope>NUCLEOTIDE SEQUENCE [LARGE SCALE GENOMIC DNA]</scope>
    <source>
        <strain evidence="1 2">DSM 25620</strain>
    </source>
</reference>
<dbReference type="Proteomes" id="UP000531231">
    <property type="component" value="Unassembled WGS sequence"/>
</dbReference>
<dbReference type="RefSeq" id="WP_151159500.1">
    <property type="nucleotide sequence ID" value="NZ_JACHIL010000003.1"/>
</dbReference>
<comment type="caution">
    <text evidence="1">The sequence shown here is derived from an EMBL/GenBank/DDBJ whole genome shotgun (WGS) entry which is preliminary data.</text>
</comment>
<gene>
    <name evidence="1" type="ORF">HNQ68_001967</name>
</gene>
<dbReference type="AlphaFoldDB" id="A0A7W8EQ22"/>
<sequence>MRLNSLAVRTAFKAVQREFGEVVQIEPLKQGDFSDELSDPSRIIVRVYAVVALTPKTDILDGSRQGSKINTTARFSQRDAAIWLCPEVFAAIPYELREGDRVRMIQRPNEPPYKLSRAPESSDRGDIVISLVLDGNR</sequence>
<protein>
    <recommendedName>
        <fullName evidence="3">Head-tail adaptor protein</fullName>
    </recommendedName>
</protein>